<dbReference type="OrthoDB" id="894174at2"/>
<accession>A0A3M9M9Y9</accession>
<evidence type="ECO:0000313" key="1">
    <source>
        <dbReference type="EMBL" id="RNI22025.1"/>
    </source>
</evidence>
<dbReference type="AlphaFoldDB" id="A0A3M9M9Y9"/>
<evidence type="ECO:0000313" key="2">
    <source>
        <dbReference type="Proteomes" id="UP000272117"/>
    </source>
</evidence>
<dbReference type="RefSeq" id="WP_123129349.1">
    <property type="nucleotide sequence ID" value="NZ_RJJD01000023.1"/>
</dbReference>
<comment type="caution">
    <text evidence="1">The sequence shown here is derived from an EMBL/GenBank/DDBJ whole genome shotgun (WGS) entry which is preliminary data.</text>
</comment>
<proteinExistence type="predicted"/>
<keyword evidence="2" id="KW-1185">Reference proteome</keyword>
<dbReference type="EMBL" id="RJJD01000023">
    <property type="protein sequence ID" value="RNI22025.1"/>
    <property type="molecule type" value="Genomic_DNA"/>
</dbReference>
<name>A0A3M9M9Y9_9BACT</name>
<organism evidence="1 2">
    <name type="scientific">Rufibacter latericius</name>
    <dbReference type="NCBI Taxonomy" id="2487040"/>
    <lineage>
        <taxon>Bacteria</taxon>
        <taxon>Pseudomonadati</taxon>
        <taxon>Bacteroidota</taxon>
        <taxon>Cytophagia</taxon>
        <taxon>Cytophagales</taxon>
        <taxon>Hymenobacteraceae</taxon>
        <taxon>Rufibacter</taxon>
    </lineage>
</organism>
<reference evidence="1 2" key="1">
    <citation type="submission" date="2018-11" db="EMBL/GenBank/DDBJ databases">
        <title>Rufibacter latericius sp. nov., isolated from water in Baiyang Lake.</title>
        <authorList>
            <person name="Yang Y."/>
        </authorList>
    </citation>
    <scope>NUCLEOTIDE SEQUENCE [LARGE SCALE GENOMIC DNA]</scope>
    <source>
        <strain evidence="1 2">R-22-1c-1</strain>
    </source>
</reference>
<gene>
    <name evidence="1" type="ORF">EFB08_23110</name>
</gene>
<dbReference type="Proteomes" id="UP000272117">
    <property type="component" value="Unassembled WGS sequence"/>
</dbReference>
<sequence>MDGNQLATKGDITAAKEELIQAFHKLVEPDLAKLNGHYITVEEIAAFNKYDKRTVGSWITEEKKDQFGKRVKLVADEFCPGKYRAMKSEGIAYGKIKWHIEISHQRKTS</sequence>
<protein>
    <submittedName>
        <fullName evidence="1">Uncharacterized protein</fullName>
    </submittedName>
</protein>